<dbReference type="EnsemblMetazoa" id="CapteT208392">
    <property type="protein sequence ID" value="CapteP208392"/>
    <property type="gene ID" value="CapteG208392"/>
</dbReference>
<gene>
    <name evidence="1" type="ORF">CAPTEDRAFT_208392</name>
</gene>
<keyword evidence="3" id="KW-1185">Reference proteome</keyword>
<name>R7T8J8_CAPTE</name>
<dbReference type="Proteomes" id="UP000014760">
    <property type="component" value="Unassembled WGS sequence"/>
</dbReference>
<evidence type="ECO:0000313" key="3">
    <source>
        <dbReference type="Proteomes" id="UP000014760"/>
    </source>
</evidence>
<evidence type="ECO:0000313" key="2">
    <source>
        <dbReference type="EnsemblMetazoa" id="CapteP208392"/>
    </source>
</evidence>
<accession>R7T8J8</accession>
<organism evidence="1">
    <name type="scientific">Capitella teleta</name>
    <name type="common">Polychaete worm</name>
    <dbReference type="NCBI Taxonomy" id="283909"/>
    <lineage>
        <taxon>Eukaryota</taxon>
        <taxon>Metazoa</taxon>
        <taxon>Spiralia</taxon>
        <taxon>Lophotrochozoa</taxon>
        <taxon>Annelida</taxon>
        <taxon>Polychaeta</taxon>
        <taxon>Sedentaria</taxon>
        <taxon>Scolecida</taxon>
        <taxon>Capitellidae</taxon>
        <taxon>Capitella</taxon>
    </lineage>
</organism>
<dbReference type="EMBL" id="AMQN01014567">
    <property type="status" value="NOT_ANNOTATED_CDS"/>
    <property type="molecule type" value="Genomic_DNA"/>
</dbReference>
<reference evidence="2" key="3">
    <citation type="submission" date="2015-06" db="UniProtKB">
        <authorList>
            <consortium name="EnsemblMetazoa"/>
        </authorList>
    </citation>
    <scope>IDENTIFICATION</scope>
</reference>
<dbReference type="Pfam" id="PF14945">
    <property type="entry name" value="LLC1"/>
    <property type="match status" value="1"/>
</dbReference>
<dbReference type="InterPro" id="IPR020339">
    <property type="entry name" value="C20orf85-like"/>
</dbReference>
<protein>
    <submittedName>
        <fullName evidence="1 2">Uncharacterized protein</fullName>
    </submittedName>
</protein>
<dbReference type="OrthoDB" id="9972212at2759"/>
<reference evidence="1 3" key="2">
    <citation type="journal article" date="2013" name="Nature">
        <title>Insights into bilaterian evolution from three spiralian genomes.</title>
        <authorList>
            <person name="Simakov O."/>
            <person name="Marletaz F."/>
            <person name="Cho S.J."/>
            <person name="Edsinger-Gonzales E."/>
            <person name="Havlak P."/>
            <person name="Hellsten U."/>
            <person name="Kuo D.H."/>
            <person name="Larsson T."/>
            <person name="Lv J."/>
            <person name="Arendt D."/>
            <person name="Savage R."/>
            <person name="Osoegawa K."/>
            <person name="de Jong P."/>
            <person name="Grimwood J."/>
            <person name="Chapman J.A."/>
            <person name="Shapiro H."/>
            <person name="Aerts A."/>
            <person name="Otillar R.P."/>
            <person name="Terry A.Y."/>
            <person name="Boore J.L."/>
            <person name="Grigoriev I.V."/>
            <person name="Lindberg D.R."/>
            <person name="Seaver E.C."/>
            <person name="Weisblat D.A."/>
            <person name="Putnam N.H."/>
            <person name="Rokhsar D.S."/>
        </authorList>
    </citation>
    <scope>NUCLEOTIDE SEQUENCE</scope>
    <source>
        <strain evidence="1 3">I ESC-2004</strain>
    </source>
</reference>
<reference evidence="3" key="1">
    <citation type="submission" date="2012-12" db="EMBL/GenBank/DDBJ databases">
        <authorList>
            <person name="Hellsten U."/>
            <person name="Grimwood J."/>
            <person name="Chapman J.A."/>
            <person name="Shapiro H."/>
            <person name="Aerts A."/>
            <person name="Otillar R.P."/>
            <person name="Terry A.Y."/>
            <person name="Boore J.L."/>
            <person name="Simakov O."/>
            <person name="Marletaz F."/>
            <person name="Cho S.-J."/>
            <person name="Edsinger-Gonzales E."/>
            <person name="Havlak P."/>
            <person name="Kuo D.-H."/>
            <person name="Larsson T."/>
            <person name="Lv J."/>
            <person name="Arendt D."/>
            <person name="Savage R."/>
            <person name="Osoegawa K."/>
            <person name="de Jong P."/>
            <person name="Lindberg D.R."/>
            <person name="Seaver E.C."/>
            <person name="Weisblat D.A."/>
            <person name="Putnam N.H."/>
            <person name="Grigoriev I.V."/>
            <person name="Rokhsar D.S."/>
        </authorList>
    </citation>
    <scope>NUCLEOTIDE SEQUENCE</scope>
    <source>
        <strain evidence="3">I ESC-2004</strain>
    </source>
</reference>
<dbReference type="HOGENOM" id="CLU_101818_1_0_1"/>
<dbReference type="AlphaFoldDB" id="R7T8J8"/>
<dbReference type="OMA" id="DFFFMEG"/>
<dbReference type="EMBL" id="KB311063">
    <property type="protein sequence ID" value="ELT90004.1"/>
    <property type="molecule type" value="Genomic_DNA"/>
</dbReference>
<proteinExistence type="predicted"/>
<evidence type="ECO:0000313" key="1">
    <source>
        <dbReference type="EMBL" id="ELT90004.1"/>
    </source>
</evidence>
<dbReference type="PANTHER" id="PTHR31909:SF2">
    <property type="entry name" value="RIKEN CDNA 2410004P03 GENE"/>
    <property type="match status" value="1"/>
</dbReference>
<dbReference type="PANTHER" id="PTHR31909">
    <property type="entry name" value="CHROMOSOME 20 ORF85 FAMILY MEMBER"/>
    <property type="match status" value="1"/>
</dbReference>
<sequence>MQQTSGLMFSYMKKSEFHQNCIPKEVKEREAAVAASIPTGGAKVGDATFAKLDVVTQDTIWKQCVNVEKKGAQEWAKNWGFLTEFDEKGEPRPPKEEPEKVTQFSDILPNTNAGNYGSRLTTPVAQNIQDLEHRFNSQNRRRKLDNEMVCY</sequence>